<accession>A0ABW0M0G4</accession>
<feature type="compositionally biased region" description="Polar residues" evidence="3">
    <location>
        <begin position="201"/>
        <end position="211"/>
    </location>
</feature>
<dbReference type="Pfam" id="PF13490">
    <property type="entry name" value="zf-HC2"/>
    <property type="match status" value="1"/>
</dbReference>
<protein>
    <recommendedName>
        <fullName evidence="2">Anti-sigma-W factor RsiW</fullName>
    </recommendedName>
</protein>
<evidence type="ECO:0000256" key="2">
    <source>
        <dbReference type="ARBA" id="ARBA00024438"/>
    </source>
</evidence>
<reference evidence="7" key="1">
    <citation type="journal article" date="2019" name="Int. J. Syst. Evol. Microbiol.">
        <title>The Global Catalogue of Microorganisms (GCM) 10K type strain sequencing project: providing services to taxonomists for standard genome sequencing and annotation.</title>
        <authorList>
            <consortium name="The Broad Institute Genomics Platform"/>
            <consortium name="The Broad Institute Genome Sequencing Center for Infectious Disease"/>
            <person name="Wu L."/>
            <person name="Ma J."/>
        </authorList>
    </citation>
    <scope>NUCLEOTIDE SEQUENCE [LARGE SCALE GENOMIC DNA]</scope>
    <source>
        <strain evidence="7">CCUG 57113</strain>
    </source>
</reference>
<sequence>MQRYIDGDLDEQETSLMKNHADRCPDCAAMLSRLQKLSNELEQLPRVVPKFSLVDAIMPELERLQAEGAMVGNEPPANVPKSVSRSERPARKVFGRLAGVVAAGIVVGFLLFGNPDGFLKPSGSSNDDAAAPSPEAGARMEAAAPSSQKSLAGEESSKMEKSGEADKKDVMFTEQIATPSSAPAASEDANEKSAENRDDISVTSKNSNNVTVAPDAPQSFGSTPAYSINGESFPGERVESPDGKWKAVAVAGEGTFKVYAASDDVNPNYVSAIREGEIGMLSWNADGTALYFTYTAPDGTAEQWQFDVASAMESKR</sequence>
<evidence type="ECO:0000313" key="6">
    <source>
        <dbReference type="EMBL" id="MFC5471628.1"/>
    </source>
</evidence>
<dbReference type="Gene3D" id="1.10.10.1320">
    <property type="entry name" value="Anti-sigma factor, zinc-finger domain"/>
    <property type="match status" value="1"/>
</dbReference>
<dbReference type="InterPro" id="IPR041916">
    <property type="entry name" value="Anti_sigma_zinc_sf"/>
</dbReference>
<feature type="compositionally biased region" description="Polar residues" evidence="3">
    <location>
        <begin position="219"/>
        <end position="230"/>
    </location>
</feature>
<feature type="region of interest" description="Disordered" evidence="3">
    <location>
        <begin position="123"/>
        <end position="241"/>
    </location>
</feature>
<name>A0ABW0M0G4_9BACL</name>
<evidence type="ECO:0000256" key="1">
    <source>
        <dbReference type="ARBA" id="ARBA00024353"/>
    </source>
</evidence>
<feature type="compositionally biased region" description="Basic and acidic residues" evidence="3">
    <location>
        <begin position="155"/>
        <end position="171"/>
    </location>
</feature>
<feature type="compositionally biased region" description="Basic and acidic residues" evidence="3">
    <location>
        <begin position="189"/>
        <end position="200"/>
    </location>
</feature>
<keyword evidence="4" id="KW-0812">Transmembrane</keyword>
<dbReference type="Proteomes" id="UP001596105">
    <property type="component" value="Unassembled WGS sequence"/>
</dbReference>
<dbReference type="SUPFAM" id="SSF82171">
    <property type="entry name" value="DPP6 N-terminal domain-like"/>
    <property type="match status" value="1"/>
</dbReference>
<keyword evidence="4" id="KW-0472">Membrane</keyword>
<evidence type="ECO:0000256" key="4">
    <source>
        <dbReference type="SAM" id="Phobius"/>
    </source>
</evidence>
<dbReference type="InterPro" id="IPR027383">
    <property type="entry name" value="Znf_put"/>
</dbReference>
<comment type="similarity">
    <text evidence="1">Belongs to the zinc-associated anti-sigma factor (ZAS) superfamily. Anti-sigma-W factor family.</text>
</comment>
<gene>
    <name evidence="6" type="ORF">ACFPPD_23410</name>
</gene>
<feature type="transmembrane region" description="Helical" evidence="4">
    <location>
        <begin position="93"/>
        <end position="112"/>
    </location>
</feature>
<evidence type="ECO:0000313" key="7">
    <source>
        <dbReference type="Proteomes" id="UP001596105"/>
    </source>
</evidence>
<keyword evidence="7" id="KW-1185">Reference proteome</keyword>
<evidence type="ECO:0000256" key="3">
    <source>
        <dbReference type="SAM" id="MobiDB-lite"/>
    </source>
</evidence>
<evidence type="ECO:0000259" key="5">
    <source>
        <dbReference type="Pfam" id="PF13490"/>
    </source>
</evidence>
<proteinExistence type="inferred from homology"/>
<keyword evidence="4" id="KW-1133">Transmembrane helix</keyword>
<comment type="caution">
    <text evidence="6">The sequence shown here is derived from an EMBL/GenBank/DDBJ whole genome shotgun (WGS) entry which is preliminary data.</text>
</comment>
<dbReference type="EMBL" id="JBHSMH010000111">
    <property type="protein sequence ID" value="MFC5471628.1"/>
    <property type="molecule type" value="Genomic_DNA"/>
</dbReference>
<feature type="domain" description="Putative zinc-finger" evidence="5">
    <location>
        <begin position="2"/>
        <end position="28"/>
    </location>
</feature>
<organism evidence="6 7">
    <name type="scientific">Cohnella suwonensis</name>
    <dbReference type="NCBI Taxonomy" id="696072"/>
    <lineage>
        <taxon>Bacteria</taxon>
        <taxon>Bacillati</taxon>
        <taxon>Bacillota</taxon>
        <taxon>Bacilli</taxon>
        <taxon>Bacillales</taxon>
        <taxon>Paenibacillaceae</taxon>
        <taxon>Cohnella</taxon>
    </lineage>
</organism>